<evidence type="ECO:0000313" key="2">
    <source>
        <dbReference type="EMBL" id="OJJ78420.1"/>
    </source>
</evidence>
<reference evidence="3" key="1">
    <citation type="journal article" date="2017" name="Genome Biol.">
        <title>Comparative genomics reveals high biological diversity and specific adaptations in the industrially and medically important fungal genus Aspergillus.</title>
        <authorList>
            <person name="de Vries R.P."/>
            <person name="Riley R."/>
            <person name="Wiebenga A."/>
            <person name="Aguilar-Osorio G."/>
            <person name="Amillis S."/>
            <person name="Uchima C.A."/>
            <person name="Anderluh G."/>
            <person name="Asadollahi M."/>
            <person name="Askin M."/>
            <person name="Barry K."/>
            <person name="Battaglia E."/>
            <person name="Bayram O."/>
            <person name="Benocci T."/>
            <person name="Braus-Stromeyer S.A."/>
            <person name="Caldana C."/>
            <person name="Canovas D."/>
            <person name="Cerqueira G.C."/>
            <person name="Chen F."/>
            <person name="Chen W."/>
            <person name="Choi C."/>
            <person name="Clum A."/>
            <person name="Dos Santos R.A."/>
            <person name="Damasio A.R."/>
            <person name="Diallinas G."/>
            <person name="Emri T."/>
            <person name="Fekete E."/>
            <person name="Flipphi M."/>
            <person name="Freyberg S."/>
            <person name="Gallo A."/>
            <person name="Gournas C."/>
            <person name="Habgood R."/>
            <person name="Hainaut M."/>
            <person name="Harispe M.L."/>
            <person name="Henrissat B."/>
            <person name="Hilden K.S."/>
            <person name="Hope R."/>
            <person name="Hossain A."/>
            <person name="Karabika E."/>
            <person name="Karaffa L."/>
            <person name="Karanyi Z."/>
            <person name="Krasevec N."/>
            <person name="Kuo A."/>
            <person name="Kusch H."/>
            <person name="LaButti K."/>
            <person name="Lagendijk E.L."/>
            <person name="Lapidus A."/>
            <person name="Levasseur A."/>
            <person name="Lindquist E."/>
            <person name="Lipzen A."/>
            <person name="Logrieco A.F."/>
            <person name="MacCabe A."/>
            <person name="Maekelae M.R."/>
            <person name="Malavazi I."/>
            <person name="Melin P."/>
            <person name="Meyer V."/>
            <person name="Mielnichuk N."/>
            <person name="Miskei M."/>
            <person name="Molnar A.P."/>
            <person name="Mule G."/>
            <person name="Ngan C.Y."/>
            <person name="Orejas M."/>
            <person name="Orosz E."/>
            <person name="Ouedraogo J.P."/>
            <person name="Overkamp K.M."/>
            <person name="Park H.-S."/>
            <person name="Perrone G."/>
            <person name="Piumi F."/>
            <person name="Punt P.J."/>
            <person name="Ram A.F."/>
            <person name="Ramon A."/>
            <person name="Rauscher S."/>
            <person name="Record E."/>
            <person name="Riano-Pachon D.M."/>
            <person name="Robert V."/>
            <person name="Roehrig J."/>
            <person name="Ruller R."/>
            <person name="Salamov A."/>
            <person name="Salih N.S."/>
            <person name="Samson R.A."/>
            <person name="Sandor E."/>
            <person name="Sanguinetti M."/>
            <person name="Schuetze T."/>
            <person name="Sepcic K."/>
            <person name="Shelest E."/>
            <person name="Sherlock G."/>
            <person name="Sophianopoulou V."/>
            <person name="Squina F.M."/>
            <person name="Sun H."/>
            <person name="Susca A."/>
            <person name="Todd R.B."/>
            <person name="Tsang A."/>
            <person name="Unkles S.E."/>
            <person name="van de Wiele N."/>
            <person name="van Rossen-Uffink D."/>
            <person name="Oliveira J.V."/>
            <person name="Vesth T.C."/>
            <person name="Visser J."/>
            <person name="Yu J.-H."/>
            <person name="Zhou M."/>
            <person name="Andersen M.R."/>
            <person name="Archer D.B."/>
            <person name="Baker S.E."/>
            <person name="Benoit I."/>
            <person name="Brakhage A.A."/>
            <person name="Braus G.H."/>
            <person name="Fischer R."/>
            <person name="Frisvad J.C."/>
            <person name="Goldman G.H."/>
            <person name="Houbraken J."/>
            <person name="Oakley B."/>
            <person name="Pocsi I."/>
            <person name="Scazzocchio C."/>
            <person name="Seiboth B."/>
            <person name="vanKuyk P.A."/>
            <person name="Wortman J."/>
            <person name="Dyer P.S."/>
            <person name="Grigoriev I.V."/>
        </authorList>
    </citation>
    <scope>NUCLEOTIDE SEQUENCE [LARGE SCALE GENOMIC DNA]</scope>
    <source>
        <strain evidence="3">CBS 516.65</strain>
    </source>
</reference>
<feature type="region of interest" description="Disordered" evidence="1">
    <location>
        <begin position="1"/>
        <end position="66"/>
    </location>
</feature>
<feature type="region of interest" description="Disordered" evidence="1">
    <location>
        <begin position="73"/>
        <end position="92"/>
    </location>
</feature>
<dbReference type="GeneID" id="34464799"/>
<evidence type="ECO:0000313" key="3">
    <source>
        <dbReference type="Proteomes" id="UP000184300"/>
    </source>
</evidence>
<protein>
    <submittedName>
        <fullName evidence="2">Uncharacterized protein</fullName>
    </submittedName>
</protein>
<dbReference type="AlphaFoldDB" id="A0A1L9V3C6"/>
<accession>A0A1L9V3C6</accession>
<proteinExistence type="predicted"/>
<dbReference type="Proteomes" id="UP000184300">
    <property type="component" value="Unassembled WGS sequence"/>
</dbReference>
<keyword evidence="3" id="KW-1185">Reference proteome</keyword>
<dbReference type="EMBL" id="KV878953">
    <property type="protein sequence ID" value="OJJ78420.1"/>
    <property type="molecule type" value="Genomic_DNA"/>
</dbReference>
<evidence type="ECO:0000256" key="1">
    <source>
        <dbReference type="SAM" id="MobiDB-lite"/>
    </source>
</evidence>
<dbReference type="OrthoDB" id="4434585at2759"/>
<organism evidence="2 3">
    <name type="scientific">Aspergillus glaucus CBS 516.65</name>
    <dbReference type="NCBI Taxonomy" id="1160497"/>
    <lineage>
        <taxon>Eukaryota</taxon>
        <taxon>Fungi</taxon>
        <taxon>Dikarya</taxon>
        <taxon>Ascomycota</taxon>
        <taxon>Pezizomycotina</taxon>
        <taxon>Eurotiomycetes</taxon>
        <taxon>Eurotiomycetidae</taxon>
        <taxon>Eurotiales</taxon>
        <taxon>Aspergillaceae</taxon>
        <taxon>Aspergillus</taxon>
        <taxon>Aspergillus subgen. Aspergillus</taxon>
    </lineage>
</organism>
<name>A0A1L9V3C6_ASPGL</name>
<feature type="compositionally biased region" description="Polar residues" evidence="1">
    <location>
        <begin position="23"/>
        <end position="53"/>
    </location>
</feature>
<dbReference type="RefSeq" id="XP_022395118.1">
    <property type="nucleotide sequence ID" value="XM_022548539.1"/>
</dbReference>
<gene>
    <name evidence="2" type="ORF">ASPGLDRAFT_62550</name>
</gene>
<dbReference type="VEuPathDB" id="FungiDB:ASPGLDRAFT_62550"/>
<sequence>MQSPHDALVTSTRPLAQVMPPRVSQSPRDALVTSTRPPTLQQTRSPSSAQAGPSTPHPGPNQVSHALPVPRKVHMANRILGPPSLPEAPGSEAGSIDLDGSFFFMHRDDGSHTQISAHDAFLKLDQLARQQFIMSLNNWEVEEPVEHVFPSMSANDAMFRTAVQKVRDLYKTWKN</sequence>
<feature type="compositionally biased region" description="Polar residues" evidence="1">
    <location>
        <begin position="1"/>
        <end position="14"/>
    </location>
</feature>